<dbReference type="Gene3D" id="2.170.16.10">
    <property type="entry name" value="Hedgehog/Intein (Hint) domain"/>
    <property type="match status" value="1"/>
</dbReference>
<dbReference type="InterPro" id="IPR030934">
    <property type="entry name" value="Intein_C"/>
</dbReference>
<dbReference type="Proteomes" id="UP001595859">
    <property type="component" value="Unassembled WGS sequence"/>
</dbReference>
<sequence length="288" mass="31547">MHAFSPLRKTTPSTNLTDHELQRADLLGRGDVLSTSDGPHVQVANFAVADTSISLAYNLTVEGLHTFYVRSAKQRDGAGVLVHNACEPFTPGEIYYHQIETDAGPLEMMAQVDVDGSVLVLKDIAVYGTGGMDRDSLGVRGAAAMLRAVREDLFPQAQSQGYTHLRITGVRRTGPVGHEPDITFPQVEAAMENTEKFKDAKRLAEAMFADGADAEKVLHQLRVEGGTMVESMLVLIRVLGIPLVEAREIVHLSKTWSDQRAVHDEFHEILAHALETGEISDQDLRPND</sequence>
<dbReference type="RefSeq" id="WP_378061288.1">
    <property type="nucleotide sequence ID" value="NZ_JBHSIS010000023.1"/>
</dbReference>
<protein>
    <submittedName>
        <fullName evidence="1">Polymorphic toxin-type HINT domain-containing protein</fullName>
    </submittedName>
</protein>
<dbReference type="Pfam" id="PF07591">
    <property type="entry name" value="PT-HINT"/>
    <property type="match status" value="1"/>
</dbReference>
<dbReference type="PROSITE" id="PS50818">
    <property type="entry name" value="INTEIN_C_TER"/>
    <property type="match status" value="1"/>
</dbReference>
<evidence type="ECO:0000313" key="1">
    <source>
        <dbReference type="EMBL" id="MFC4858674.1"/>
    </source>
</evidence>
<dbReference type="EMBL" id="JBHSIS010000023">
    <property type="protein sequence ID" value="MFC4858674.1"/>
    <property type="molecule type" value="Genomic_DNA"/>
</dbReference>
<evidence type="ECO:0000313" key="2">
    <source>
        <dbReference type="Proteomes" id="UP001595859"/>
    </source>
</evidence>
<name>A0ABV9SCF6_9PSEU</name>
<keyword evidence="2" id="KW-1185">Reference proteome</keyword>
<comment type="caution">
    <text evidence="1">The sequence shown here is derived from an EMBL/GenBank/DDBJ whole genome shotgun (WGS) entry which is preliminary data.</text>
</comment>
<reference evidence="2" key="1">
    <citation type="journal article" date="2019" name="Int. J. Syst. Evol. Microbiol.">
        <title>The Global Catalogue of Microorganisms (GCM) 10K type strain sequencing project: providing services to taxonomists for standard genome sequencing and annotation.</title>
        <authorList>
            <consortium name="The Broad Institute Genomics Platform"/>
            <consortium name="The Broad Institute Genome Sequencing Center for Infectious Disease"/>
            <person name="Wu L."/>
            <person name="Ma J."/>
        </authorList>
    </citation>
    <scope>NUCLEOTIDE SEQUENCE [LARGE SCALE GENOMIC DNA]</scope>
    <source>
        <strain evidence="2">ZS-22-S1</strain>
    </source>
</reference>
<accession>A0ABV9SCF6</accession>
<gene>
    <name evidence="1" type="ORF">ACFPCV_34690</name>
</gene>
<dbReference type="NCBIfam" id="TIGR01443">
    <property type="entry name" value="intein_Cterm"/>
    <property type="match status" value="1"/>
</dbReference>
<proteinExistence type="predicted"/>
<organism evidence="1 2">
    <name type="scientific">Actinophytocola glycyrrhizae</name>
    <dbReference type="NCBI Taxonomy" id="2044873"/>
    <lineage>
        <taxon>Bacteria</taxon>
        <taxon>Bacillati</taxon>
        <taxon>Actinomycetota</taxon>
        <taxon>Actinomycetes</taxon>
        <taxon>Pseudonocardiales</taxon>
        <taxon>Pseudonocardiaceae</taxon>
    </lineage>
</organism>